<organism evidence="10 11">
    <name type="scientific">Hoyosella altamirensis</name>
    <dbReference type="NCBI Taxonomy" id="616997"/>
    <lineage>
        <taxon>Bacteria</taxon>
        <taxon>Bacillati</taxon>
        <taxon>Actinomycetota</taxon>
        <taxon>Actinomycetes</taxon>
        <taxon>Mycobacteriales</taxon>
        <taxon>Hoyosellaceae</taxon>
        <taxon>Hoyosella</taxon>
    </lineage>
</organism>
<comment type="caution">
    <text evidence="10">The sequence shown here is derived from an EMBL/GenBank/DDBJ whole genome shotgun (WGS) entry which is preliminary data.</text>
</comment>
<dbReference type="Gene3D" id="1.10.3290.10">
    <property type="entry name" value="Fido-like domain"/>
    <property type="match status" value="1"/>
</dbReference>
<accession>A0A839RVS0</accession>
<dbReference type="GO" id="GO:0070733">
    <property type="term" value="F:AMPylase activity"/>
    <property type="evidence" value="ECO:0007669"/>
    <property type="project" value="UniProtKB-EC"/>
</dbReference>
<evidence type="ECO:0000256" key="1">
    <source>
        <dbReference type="ARBA" id="ARBA00022679"/>
    </source>
</evidence>
<evidence type="ECO:0000256" key="3">
    <source>
        <dbReference type="ARBA" id="ARBA00022741"/>
    </source>
</evidence>
<sequence>MNDPYIDPHTGILRNLVHAKTAEQLTELESAIITARAIQLDAHPIRGTFSLAHLQDIHHHLFQDVYDWAGQLRTVTIYKLNDPGSGFMPASRLQVGADYVFAQIKERNYLRGLDPQRFIHRLAETFDQINHLHPFREGNGRTQRIFTSQLAHQAGYRIDWEQLTPHRNVEASRDGETALRGVFDDIVSPLNPGQKRAENPASSALNVGRTSRQADIIAAAYPKPISEMLKKQPRQPQAPKPLPPEPGRDRCPGLER</sequence>
<evidence type="ECO:0000256" key="5">
    <source>
        <dbReference type="ARBA" id="ARBA00034531"/>
    </source>
</evidence>
<dbReference type="GO" id="GO:0005524">
    <property type="term" value="F:ATP binding"/>
    <property type="evidence" value="ECO:0007669"/>
    <property type="project" value="UniProtKB-KW"/>
</dbReference>
<dbReference type="GO" id="GO:0051302">
    <property type="term" value="P:regulation of cell division"/>
    <property type="evidence" value="ECO:0007669"/>
    <property type="project" value="TreeGrafter"/>
</dbReference>
<evidence type="ECO:0000256" key="6">
    <source>
        <dbReference type="ARBA" id="ARBA00047939"/>
    </source>
</evidence>
<evidence type="ECO:0000256" key="2">
    <source>
        <dbReference type="ARBA" id="ARBA00022695"/>
    </source>
</evidence>
<dbReference type="SUPFAM" id="SSF140931">
    <property type="entry name" value="Fic-like"/>
    <property type="match status" value="1"/>
</dbReference>
<keyword evidence="4" id="KW-0067">ATP-binding</keyword>
<protein>
    <recommendedName>
        <fullName evidence="5">protein adenylyltransferase</fullName>
        <ecNumber evidence="5">2.7.7.108</ecNumber>
    </recommendedName>
</protein>
<dbReference type="PROSITE" id="PS51459">
    <property type="entry name" value="FIDO"/>
    <property type="match status" value="1"/>
</dbReference>
<evidence type="ECO:0000256" key="7">
    <source>
        <dbReference type="ARBA" id="ARBA00048696"/>
    </source>
</evidence>
<comment type="catalytic activity">
    <reaction evidence="6">
        <text>L-threonyl-[protein] + ATP = 3-O-(5'-adenylyl)-L-threonyl-[protein] + diphosphate</text>
        <dbReference type="Rhea" id="RHEA:54292"/>
        <dbReference type="Rhea" id="RHEA-COMP:11060"/>
        <dbReference type="Rhea" id="RHEA-COMP:13847"/>
        <dbReference type="ChEBI" id="CHEBI:30013"/>
        <dbReference type="ChEBI" id="CHEBI:30616"/>
        <dbReference type="ChEBI" id="CHEBI:33019"/>
        <dbReference type="ChEBI" id="CHEBI:138113"/>
        <dbReference type="EC" id="2.7.7.108"/>
    </reaction>
</comment>
<dbReference type="EC" id="2.7.7.108" evidence="5"/>
<feature type="compositionally biased region" description="Pro residues" evidence="8">
    <location>
        <begin position="236"/>
        <end position="245"/>
    </location>
</feature>
<evidence type="ECO:0000313" key="11">
    <source>
        <dbReference type="Proteomes" id="UP000567922"/>
    </source>
</evidence>
<dbReference type="Proteomes" id="UP000567922">
    <property type="component" value="Unassembled WGS sequence"/>
</dbReference>
<keyword evidence="1" id="KW-0808">Transferase</keyword>
<dbReference type="EMBL" id="JACHWS010000006">
    <property type="protein sequence ID" value="MBB3040114.1"/>
    <property type="molecule type" value="Genomic_DNA"/>
</dbReference>
<proteinExistence type="predicted"/>
<dbReference type="RefSeq" id="WP_183377670.1">
    <property type="nucleotide sequence ID" value="NZ_BDDI01000021.1"/>
</dbReference>
<feature type="compositionally biased region" description="Basic and acidic residues" evidence="8">
    <location>
        <begin position="246"/>
        <end position="256"/>
    </location>
</feature>
<dbReference type="InterPro" id="IPR036597">
    <property type="entry name" value="Fido-like_dom_sf"/>
</dbReference>
<evidence type="ECO:0000256" key="4">
    <source>
        <dbReference type="ARBA" id="ARBA00022840"/>
    </source>
</evidence>
<evidence type="ECO:0000259" key="9">
    <source>
        <dbReference type="PROSITE" id="PS51459"/>
    </source>
</evidence>
<gene>
    <name evidence="10" type="ORF">FHU29_004609</name>
</gene>
<evidence type="ECO:0000313" key="10">
    <source>
        <dbReference type="EMBL" id="MBB3040114.1"/>
    </source>
</evidence>
<reference evidence="10 11" key="1">
    <citation type="submission" date="2020-08" db="EMBL/GenBank/DDBJ databases">
        <title>Sequencing the genomes of 1000 actinobacteria strains.</title>
        <authorList>
            <person name="Klenk H.-P."/>
        </authorList>
    </citation>
    <scope>NUCLEOTIDE SEQUENCE [LARGE SCALE GENOMIC DNA]</scope>
    <source>
        <strain evidence="10 11">DSM 45258</strain>
    </source>
</reference>
<keyword evidence="2" id="KW-0548">Nucleotidyltransferase</keyword>
<feature type="domain" description="Fido" evidence="9">
    <location>
        <begin position="49"/>
        <end position="188"/>
    </location>
</feature>
<dbReference type="Pfam" id="PF02661">
    <property type="entry name" value="Fic"/>
    <property type="match status" value="1"/>
</dbReference>
<dbReference type="AlphaFoldDB" id="A0A839RVS0"/>
<name>A0A839RVS0_9ACTN</name>
<evidence type="ECO:0000256" key="8">
    <source>
        <dbReference type="SAM" id="MobiDB-lite"/>
    </source>
</evidence>
<keyword evidence="3" id="KW-0547">Nucleotide-binding</keyword>
<dbReference type="InterPro" id="IPR003812">
    <property type="entry name" value="Fido"/>
</dbReference>
<comment type="catalytic activity">
    <reaction evidence="7">
        <text>L-tyrosyl-[protein] + ATP = O-(5'-adenylyl)-L-tyrosyl-[protein] + diphosphate</text>
        <dbReference type="Rhea" id="RHEA:54288"/>
        <dbReference type="Rhea" id="RHEA-COMP:10136"/>
        <dbReference type="Rhea" id="RHEA-COMP:13846"/>
        <dbReference type="ChEBI" id="CHEBI:30616"/>
        <dbReference type="ChEBI" id="CHEBI:33019"/>
        <dbReference type="ChEBI" id="CHEBI:46858"/>
        <dbReference type="ChEBI" id="CHEBI:83624"/>
        <dbReference type="EC" id="2.7.7.108"/>
    </reaction>
</comment>
<dbReference type="PANTHER" id="PTHR39560:SF1">
    <property type="entry name" value="PROTEIN ADENYLYLTRANSFERASE FIC-RELATED"/>
    <property type="match status" value="1"/>
</dbReference>
<feature type="region of interest" description="Disordered" evidence="8">
    <location>
        <begin position="224"/>
        <end position="256"/>
    </location>
</feature>
<dbReference type="PANTHER" id="PTHR39560">
    <property type="entry name" value="PROTEIN ADENYLYLTRANSFERASE FIC-RELATED"/>
    <property type="match status" value="1"/>
</dbReference>
<keyword evidence="11" id="KW-1185">Reference proteome</keyword>